<comment type="caution">
    <text evidence="2">The sequence shown here is derived from an EMBL/GenBank/DDBJ whole genome shotgun (WGS) entry which is preliminary data.</text>
</comment>
<reference evidence="3" key="1">
    <citation type="journal article" date="2019" name="Int. J. Syst. Evol. Microbiol.">
        <title>The Global Catalogue of Microorganisms (GCM) 10K type strain sequencing project: providing services to taxonomists for standard genome sequencing and annotation.</title>
        <authorList>
            <consortium name="The Broad Institute Genomics Platform"/>
            <consortium name="The Broad Institute Genome Sequencing Center for Infectious Disease"/>
            <person name="Wu L."/>
            <person name="Ma J."/>
        </authorList>
    </citation>
    <scope>NUCLEOTIDE SEQUENCE [LARGE SCALE GENOMIC DNA]</scope>
    <source>
        <strain evidence="3">JCM 14969</strain>
    </source>
</reference>
<gene>
    <name evidence="2" type="ORF">GCM10009789_85800</name>
</gene>
<evidence type="ECO:0000256" key="1">
    <source>
        <dbReference type="SAM" id="MobiDB-lite"/>
    </source>
</evidence>
<dbReference type="Proteomes" id="UP001500393">
    <property type="component" value="Unassembled WGS sequence"/>
</dbReference>
<dbReference type="EMBL" id="BAAAOS010000070">
    <property type="protein sequence ID" value="GAA1618830.1"/>
    <property type="molecule type" value="Genomic_DNA"/>
</dbReference>
<keyword evidence="3" id="KW-1185">Reference proteome</keyword>
<protein>
    <submittedName>
        <fullName evidence="2">Uncharacterized protein</fullName>
    </submittedName>
</protein>
<evidence type="ECO:0000313" key="2">
    <source>
        <dbReference type="EMBL" id="GAA1618830.1"/>
    </source>
</evidence>
<feature type="region of interest" description="Disordered" evidence="1">
    <location>
        <begin position="1"/>
        <end position="71"/>
    </location>
</feature>
<feature type="compositionally biased region" description="Basic and acidic residues" evidence="1">
    <location>
        <begin position="22"/>
        <end position="33"/>
    </location>
</feature>
<organism evidence="2 3">
    <name type="scientific">Kribbella sancticallisti</name>
    <dbReference type="NCBI Taxonomy" id="460087"/>
    <lineage>
        <taxon>Bacteria</taxon>
        <taxon>Bacillati</taxon>
        <taxon>Actinomycetota</taxon>
        <taxon>Actinomycetes</taxon>
        <taxon>Propionibacteriales</taxon>
        <taxon>Kribbellaceae</taxon>
        <taxon>Kribbella</taxon>
    </lineage>
</organism>
<accession>A0ABP4QSG2</accession>
<name>A0ABP4QSG2_9ACTN</name>
<evidence type="ECO:0000313" key="3">
    <source>
        <dbReference type="Proteomes" id="UP001500393"/>
    </source>
</evidence>
<feature type="region of interest" description="Disordered" evidence="1">
    <location>
        <begin position="95"/>
        <end position="123"/>
    </location>
</feature>
<proteinExistence type="predicted"/>
<sequence>MSLGARNEPGGEVGCVGLTRPTFDDRENRRTADNPEACSDCLGGPEEDRHARSRPVGIVKGRERRDNDLRTGGHLLEKRGIVHAPGDIADLFRKIGSGAPRDSDHLVPAGGKPPRQRTADETSAEYDDLHLCLVYCSEIERDGDGSSP</sequence>
<feature type="compositionally biased region" description="Basic and acidic residues" evidence="1">
    <location>
        <begin position="60"/>
        <end position="71"/>
    </location>
</feature>